<dbReference type="AlphaFoldDB" id="A0A1I0H9P3"/>
<protein>
    <submittedName>
        <fullName evidence="1">Uncharacterized protein</fullName>
    </submittedName>
</protein>
<proteinExistence type="predicted"/>
<sequence length="43" mass="5000">MASPLGPSTSEEIAMKRFIPEELIRVLQTAYWSIRLIRLIQQI</sequence>
<evidence type="ECO:0000313" key="1">
    <source>
        <dbReference type="EMBL" id="SET80402.1"/>
    </source>
</evidence>
<reference evidence="1 2" key="1">
    <citation type="submission" date="2016-10" db="EMBL/GenBank/DDBJ databases">
        <authorList>
            <person name="de Groot N.N."/>
        </authorList>
    </citation>
    <scope>NUCLEOTIDE SEQUENCE [LARGE SCALE GENOMIC DNA]</scope>
    <source>
        <strain evidence="1 2">DSM 11363</strain>
    </source>
</reference>
<name>A0A1I0H9P3_9PSED</name>
<organism evidence="1 2">
    <name type="scientific">Pseudomonas graminis</name>
    <dbReference type="NCBI Taxonomy" id="158627"/>
    <lineage>
        <taxon>Bacteria</taxon>
        <taxon>Pseudomonadati</taxon>
        <taxon>Pseudomonadota</taxon>
        <taxon>Gammaproteobacteria</taxon>
        <taxon>Pseudomonadales</taxon>
        <taxon>Pseudomonadaceae</taxon>
        <taxon>Pseudomonas</taxon>
    </lineage>
</organism>
<evidence type="ECO:0000313" key="2">
    <source>
        <dbReference type="Proteomes" id="UP000182332"/>
    </source>
</evidence>
<gene>
    <name evidence="1" type="ORF">SAMN05216197_12621</name>
</gene>
<dbReference type="Proteomes" id="UP000182332">
    <property type="component" value="Unassembled WGS sequence"/>
</dbReference>
<dbReference type="EMBL" id="FOHW01000026">
    <property type="protein sequence ID" value="SET80402.1"/>
    <property type="molecule type" value="Genomic_DNA"/>
</dbReference>
<accession>A0A1I0H9P3</accession>